<evidence type="ECO:0000313" key="1">
    <source>
        <dbReference type="EMBL" id="CAG7818610.1"/>
    </source>
</evidence>
<name>A0A8J2KP33_9HEXA</name>
<organism evidence="1 2">
    <name type="scientific">Allacma fusca</name>
    <dbReference type="NCBI Taxonomy" id="39272"/>
    <lineage>
        <taxon>Eukaryota</taxon>
        <taxon>Metazoa</taxon>
        <taxon>Ecdysozoa</taxon>
        <taxon>Arthropoda</taxon>
        <taxon>Hexapoda</taxon>
        <taxon>Collembola</taxon>
        <taxon>Symphypleona</taxon>
        <taxon>Sminthuridae</taxon>
        <taxon>Allacma</taxon>
    </lineage>
</organism>
<reference evidence="1" key="1">
    <citation type="submission" date="2021-06" db="EMBL/GenBank/DDBJ databases">
        <authorList>
            <person name="Hodson N. C."/>
            <person name="Mongue J. A."/>
            <person name="Jaron S. K."/>
        </authorList>
    </citation>
    <scope>NUCLEOTIDE SEQUENCE</scope>
</reference>
<comment type="caution">
    <text evidence="1">The sequence shown here is derived from an EMBL/GenBank/DDBJ whole genome shotgun (WGS) entry which is preliminary data.</text>
</comment>
<evidence type="ECO:0000313" key="2">
    <source>
        <dbReference type="Proteomes" id="UP000708208"/>
    </source>
</evidence>
<dbReference type="AlphaFoldDB" id="A0A8J2KP33"/>
<dbReference type="Proteomes" id="UP000708208">
    <property type="component" value="Unassembled WGS sequence"/>
</dbReference>
<gene>
    <name evidence="1" type="ORF">AFUS01_LOCUS29104</name>
</gene>
<accession>A0A8J2KP33</accession>
<keyword evidence="2" id="KW-1185">Reference proteome</keyword>
<sequence>MFYNYFQAKKAAEKTAKKTTEESEFELTDVETIQTQSRILRNQVQQQRVKLPKTFVTSPEAENDLARGCLGRNEIPPQNLPASILDTGNAIENIFQANYSLSDEEFHPVPLDSDGDLLLIPETSSFVELNSPNVAAYKPENSNQTTDRTDLLIQQF</sequence>
<proteinExistence type="predicted"/>
<dbReference type="EMBL" id="CAJVCH010425471">
    <property type="protein sequence ID" value="CAG7818610.1"/>
    <property type="molecule type" value="Genomic_DNA"/>
</dbReference>
<protein>
    <submittedName>
        <fullName evidence="1">Uncharacterized protein</fullName>
    </submittedName>
</protein>